<comment type="similarity">
    <text evidence="8">Belongs to the MobA family.</text>
</comment>
<comment type="domain">
    <text evidence="8">The N-terminal domain determines nucleotide recognition and specific binding, while the C-terminal domain determines the specific binding to the target protein.</text>
</comment>
<dbReference type="PANTHER" id="PTHR19136:SF81">
    <property type="entry name" value="MOLYBDENUM COFACTOR GUANYLYLTRANSFERASE"/>
    <property type="match status" value="1"/>
</dbReference>
<keyword evidence="2 8" id="KW-0808">Transferase</keyword>
<keyword evidence="1 8" id="KW-0963">Cytoplasm</keyword>
<keyword evidence="7 8" id="KW-0501">Molybdenum cofactor biosynthesis</keyword>
<comment type="cofactor">
    <cofactor evidence="8">
        <name>Mg(2+)</name>
        <dbReference type="ChEBI" id="CHEBI:18420"/>
    </cofactor>
</comment>
<comment type="function">
    <text evidence="8">Transfers a GMP moiety from GTP to Mo-molybdopterin (Mo-MPT) cofactor (Moco or molybdenum cofactor) to form Mo-molybdopterin guanine dinucleotide (Mo-MGD) cofactor.</text>
</comment>
<reference evidence="10 11" key="1">
    <citation type="submission" date="2019-07" db="EMBL/GenBank/DDBJ databases">
        <title>Description of 53C-WASEF.</title>
        <authorList>
            <person name="Pitt A."/>
            <person name="Hahn M.W."/>
        </authorList>
    </citation>
    <scope>NUCLEOTIDE SEQUENCE [LARGE SCALE GENOMIC DNA]</scope>
    <source>
        <strain evidence="10 11">53C-WASEF</strain>
    </source>
</reference>
<evidence type="ECO:0000256" key="2">
    <source>
        <dbReference type="ARBA" id="ARBA00022679"/>
    </source>
</evidence>
<evidence type="ECO:0000256" key="1">
    <source>
        <dbReference type="ARBA" id="ARBA00022490"/>
    </source>
</evidence>
<protein>
    <recommendedName>
        <fullName evidence="8">Probable molybdenum cofactor guanylyltransferase</fullName>
        <shortName evidence="8">MoCo guanylyltransferase</shortName>
        <ecNumber evidence="8">2.7.7.77</ecNumber>
    </recommendedName>
    <alternativeName>
        <fullName evidence="8">GTP:molybdopterin guanylyltransferase</fullName>
    </alternativeName>
    <alternativeName>
        <fullName evidence="8">Mo-MPT guanylyltransferase</fullName>
    </alternativeName>
    <alternativeName>
        <fullName evidence="8">Molybdopterin guanylyltransferase</fullName>
    </alternativeName>
    <alternativeName>
        <fullName evidence="8">Molybdopterin-guanine dinucleotide synthase</fullName>
        <shortName evidence="8">MGD synthase</shortName>
    </alternativeName>
</protein>
<dbReference type="SUPFAM" id="SSF53448">
    <property type="entry name" value="Nucleotide-diphospho-sugar transferases"/>
    <property type="match status" value="1"/>
</dbReference>
<dbReference type="Gene3D" id="3.90.550.10">
    <property type="entry name" value="Spore Coat Polysaccharide Biosynthesis Protein SpsA, Chain A"/>
    <property type="match status" value="1"/>
</dbReference>
<feature type="binding site" evidence="8">
    <location>
        <position position="98"/>
    </location>
    <ligand>
        <name>GTP</name>
        <dbReference type="ChEBI" id="CHEBI:37565"/>
    </ligand>
</feature>
<organism evidence="10 11">
    <name type="scientific">Rariglobus hedericola</name>
    <dbReference type="NCBI Taxonomy" id="2597822"/>
    <lineage>
        <taxon>Bacteria</taxon>
        <taxon>Pseudomonadati</taxon>
        <taxon>Verrucomicrobiota</taxon>
        <taxon>Opitutia</taxon>
        <taxon>Opitutales</taxon>
        <taxon>Opitutaceae</taxon>
        <taxon>Rariglobus</taxon>
    </lineage>
</organism>
<keyword evidence="5 8" id="KW-0460">Magnesium</keyword>
<feature type="binding site" evidence="8">
    <location>
        <position position="47"/>
    </location>
    <ligand>
        <name>GTP</name>
        <dbReference type="ChEBI" id="CHEBI:37565"/>
    </ligand>
</feature>
<dbReference type="OrthoDB" id="9788394at2"/>
<evidence type="ECO:0000313" key="10">
    <source>
        <dbReference type="EMBL" id="TSJ78828.1"/>
    </source>
</evidence>
<keyword evidence="10" id="KW-0548">Nucleotidyltransferase</keyword>
<comment type="caution">
    <text evidence="8">Lacks conserved residue(s) required for the propagation of feature annotation.</text>
</comment>
<feature type="domain" description="MobA-like NTP transferase" evidence="9">
    <location>
        <begin position="32"/>
        <end position="189"/>
    </location>
</feature>
<dbReference type="PANTHER" id="PTHR19136">
    <property type="entry name" value="MOLYBDENUM COFACTOR GUANYLYLTRANSFERASE"/>
    <property type="match status" value="1"/>
</dbReference>
<sequence length="220" mass="23342">MAASAPRSLQMVGCGFRRPVPFPLMPDFAITGAILAGGRSSRMGRDKAFLPFPAPDGPPLIAHQAALLRSLGITDLIISGRLDTDYATTLPNARVVHDTVPDAGPLAGLIAILAAASHPWVLILAVDLPQLTPTYLQKMISTGGGRIGVVPYGPHGYEPLAGLYPRTLLPRLQAALDAGHFRLQKLLHESTQEALIKALPLEPAEIDLFSNWNTPADAGI</sequence>
<keyword evidence="6 8" id="KW-0342">GTP-binding</keyword>
<dbReference type="GO" id="GO:0005737">
    <property type="term" value="C:cytoplasm"/>
    <property type="evidence" value="ECO:0007669"/>
    <property type="project" value="UniProtKB-SubCell"/>
</dbReference>
<keyword evidence="4 8" id="KW-0547">Nucleotide-binding</keyword>
<gene>
    <name evidence="8" type="primary">mobA</name>
    <name evidence="10" type="ORF">FPL22_05835</name>
</gene>
<evidence type="ECO:0000256" key="4">
    <source>
        <dbReference type="ARBA" id="ARBA00022741"/>
    </source>
</evidence>
<dbReference type="GO" id="GO:0046872">
    <property type="term" value="F:metal ion binding"/>
    <property type="evidence" value="ECO:0007669"/>
    <property type="project" value="UniProtKB-KW"/>
</dbReference>
<dbReference type="EMBL" id="VMBG01000001">
    <property type="protein sequence ID" value="TSJ78828.1"/>
    <property type="molecule type" value="Genomic_DNA"/>
</dbReference>
<dbReference type="AlphaFoldDB" id="A0A556QQB1"/>
<evidence type="ECO:0000256" key="3">
    <source>
        <dbReference type="ARBA" id="ARBA00022723"/>
    </source>
</evidence>
<evidence type="ECO:0000313" key="11">
    <source>
        <dbReference type="Proteomes" id="UP000315648"/>
    </source>
</evidence>
<evidence type="ECO:0000256" key="8">
    <source>
        <dbReference type="HAMAP-Rule" id="MF_00316"/>
    </source>
</evidence>
<dbReference type="GO" id="GO:0061603">
    <property type="term" value="F:molybdenum cofactor guanylyltransferase activity"/>
    <property type="evidence" value="ECO:0007669"/>
    <property type="project" value="UniProtKB-EC"/>
</dbReference>
<keyword evidence="11" id="KW-1185">Reference proteome</keyword>
<comment type="catalytic activity">
    <reaction evidence="8">
        <text>Mo-molybdopterin + GTP + H(+) = Mo-molybdopterin guanine dinucleotide + diphosphate</text>
        <dbReference type="Rhea" id="RHEA:34243"/>
        <dbReference type="ChEBI" id="CHEBI:15378"/>
        <dbReference type="ChEBI" id="CHEBI:33019"/>
        <dbReference type="ChEBI" id="CHEBI:37565"/>
        <dbReference type="ChEBI" id="CHEBI:71302"/>
        <dbReference type="ChEBI" id="CHEBI:71310"/>
        <dbReference type="EC" id="2.7.7.77"/>
    </reaction>
</comment>
<dbReference type="HAMAP" id="MF_00316">
    <property type="entry name" value="MobA"/>
    <property type="match status" value="1"/>
</dbReference>
<evidence type="ECO:0000259" key="9">
    <source>
        <dbReference type="Pfam" id="PF12804"/>
    </source>
</evidence>
<dbReference type="GO" id="GO:0005525">
    <property type="term" value="F:GTP binding"/>
    <property type="evidence" value="ECO:0007669"/>
    <property type="project" value="UniProtKB-UniRule"/>
</dbReference>
<accession>A0A556QQB1</accession>
<dbReference type="InterPro" id="IPR029044">
    <property type="entry name" value="Nucleotide-diphossugar_trans"/>
</dbReference>
<dbReference type="GO" id="GO:0006777">
    <property type="term" value="P:Mo-molybdopterin cofactor biosynthetic process"/>
    <property type="evidence" value="ECO:0007669"/>
    <property type="project" value="UniProtKB-KW"/>
</dbReference>
<proteinExistence type="inferred from homology"/>
<dbReference type="InterPro" id="IPR025877">
    <property type="entry name" value="MobA-like_NTP_Trfase"/>
</dbReference>
<dbReference type="InterPro" id="IPR013482">
    <property type="entry name" value="Molybde_CF_guanTrfase"/>
</dbReference>
<feature type="binding site" evidence="8">
    <location>
        <position position="127"/>
    </location>
    <ligand>
        <name>GTP</name>
        <dbReference type="ChEBI" id="CHEBI:37565"/>
    </ligand>
</feature>
<name>A0A556QQB1_9BACT</name>
<dbReference type="CDD" id="cd02503">
    <property type="entry name" value="MobA"/>
    <property type="match status" value="1"/>
</dbReference>
<comment type="subcellular location">
    <subcellularLocation>
        <location evidence="8">Cytoplasm</location>
    </subcellularLocation>
</comment>
<keyword evidence="3 8" id="KW-0479">Metal-binding</keyword>
<feature type="binding site" evidence="8">
    <location>
        <position position="127"/>
    </location>
    <ligand>
        <name>Mg(2+)</name>
        <dbReference type="ChEBI" id="CHEBI:18420"/>
    </ligand>
</feature>
<feature type="binding site" evidence="8">
    <location>
        <begin position="35"/>
        <end position="37"/>
    </location>
    <ligand>
        <name>GTP</name>
        <dbReference type="ChEBI" id="CHEBI:37565"/>
    </ligand>
</feature>
<dbReference type="EC" id="2.7.7.77" evidence="8"/>
<dbReference type="Pfam" id="PF12804">
    <property type="entry name" value="NTP_transf_3"/>
    <property type="match status" value="1"/>
</dbReference>
<dbReference type="Proteomes" id="UP000315648">
    <property type="component" value="Unassembled WGS sequence"/>
</dbReference>
<evidence type="ECO:0000256" key="5">
    <source>
        <dbReference type="ARBA" id="ARBA00022842"/>
    </source>
</evidence>
<evidence type="ECO:0000256" key="7">
    <source>
        <dbReference type="ARBA" id="ARBA00023150"/>
    </source>
</evidence>
<comment type="caution">
    <text evidence="10">The sequence shown here is derived from an EMBL/GenBank/DDBJ whole genome shotgun (WGS) entry which is preliminary data.</text>
</comment>
<evidence type="ECO:0000256" key="6">
    <source>
        <dbReference type="ARBA" id="ARBA00023134"/>
    </source>
</evidence>